<evidence type="ECO:0000256" key="5">
    <source>
        <dbReference type="PROSITE-ProRule" id="PRU00108"/>
    </source>
</evidence>
<dbReference type="CDD" id="cd00086">
    <property type="entry name" value="homeodomain"/>
    <property type="match status" value="1"/>
</dbReference>
<evidence type="ECO:0000256" key="2">
    <source>
        <dbReference type="ARBA" id="ARBA00023125"/>
    </source>
</evidence>
<dbReference type="GO" id="GO:0005634">
    <property type="term" value="C:nucleus"/>
    <property type="evidence" value="ECO:0007669"/>
    <property type="project" value="UniProtKB-SubCell"/>
</dbReference>
<dbReference type="InterPro" id="IPR024333">
    <property type="entry name" value="Mating-type_A-alpha/beta_1_N"/>
</dbReference>
<comment type="similarity">
    <text evidence="1">Belongs to the TALE/M-ATYP homeobox family.</text>
</comment>
<proteinExistence type="inferred from homology"/>
<keyword evidence="3 5" id="KW-0371">Homeobox</keyword>
<dbReference type="Gene3D" id="1.10.10.60">
    <property type="entry name" value="Homeodomain-like"/>
    <property type="match status" value="1"/>
</dbReference>
<evidence type="ECO:0000256" key="3">
    <source>
        <dbReference type="ARBA" id="ARBA00023155"/>
    </source>
</evidence>
<evidence type="ECO:0000256" key="1">
    <source>
        <dbReference type="ARBA" id="ARBA00005800"/>
    </source>
</evidence>
<dbReference type="OrthoDB" id="250329at2759"/>
<dbReference type="PROSITE" id="PS50071">
    <property type="entry name" value="HOMEOBOX_2"/>
    <property type="match status" value="1"/>
</dbReference>
<feature type="region of interest" description="Disordered" evidence="6">
    <location>
        <begin position="377"/>
        <end position="399"/>
    </location>
</feature>
<evidence type="ECO:0000256" key="4">
    <source>
        <dbReference type="ARBA" id="ARBA00023242"/>
    </source>
</evidence>
<dbReference type="AlphaFoldDB" id="A0A5C3LFE9"/>
<dbReference type="InterPro" id="IPR024441">
    <property type="entry name" value="Homeodomain1_C"/>
</dbReference>
<dbReference type="InterPro" id="IPR001356">
    <property type="entry name" value="HD"/>
</dbReference>
<protein>
    <submittedName>
        <fullName evidence="8">Mating-type protein</fullName>
    </submittedName>
</protein>
<keyword evidence="9" id="KW-1185">Reference proteome</keyword>
<evidence type="ECO:0000313" key="9">
    <source>
        <dbReference type="Proteomes" id="UP000307440"/>
    </source>
</evidence>
<comment type="subcellular location">
    <subcellularLocation>
        <location evidence="5">Nucleus</location>
    </subcellularLocation>
</comment>
<dbReference type="InterPro" id="IPR008422">
    <property type="entry name" value="KN_HD"/>
</dbReference>
<gene>
    <name evidence="8" type="ORF">FA15DRAFT_690500</name>
</gene>
<evidence type="ECO:0000259" key="7">
    <source>
        <dbReference type="PROSITE" id="PS50071"/>
    </source>
</evidence>
<dbReference type="Proteomes" id="UP000307440">
    <property type="component" value="Unassembled WGS sequence"/>
</dbReference>
<dbReference type="Pfam" id="PF12731">
    <property type="entry name" value="Mating_N"/>
    <property type="match status" value="1"/>
</dbReference>
<dbReference type="InterPro" id="IPR009057">
    <property type="entry name" value="Homeodomain-like_sf"/>
</dbReference>
<dbReference type="GO" id="GO:0006355">
    <property type="term" value="P:regulation of DNA-templated transcription"/>
    <property type="evidence" value="ECO:0007669"/>
    <property type="project" value="InterPro"/>
</dbReference>
<dbReference type="SUPFAM" id="SSF46689">
    <property type="entry name" value="Homeodomain-like"/>
    <property type="match status" value="1"/>
</dbReference>
<dbReference type="SMART" id="SM00389">
    <property type="entry name" value="HOX"/>
    <property type="match status" value="1"/>
</dbReference>
<sequence>MSPASDNLDMAARRSLESLRKDFFSLLRGESSAFGTFLSACSNLDTLIQSRPDSLKEDTIDALHELTLPISAVAPKLASLDAQKHAATNKFAADMMSILEDKTDKIKLSDDAASPPAYIQPSARWLKENLSNPYPSSQTRSEIARQTGTARKDVDAWFIDARKRIGWNDLRRKHFDNKRANIVEAASIFFTDKNDTSVEGSNSLSTAIELEFADVQARATSLYDKHFSKSGLAKKLDGAVIDMTPSLKEQLQAEREHLKRERKTKKPRYAYPTPERSPECFPETLSSPSPSSSVIDLTAPEQMPTRRKRRCSSPSIVEDAESSQRPSKRKRAQSPVRECSPLVGLPSPTLSIQEHFSETTKSPGTAPALPTLTKRKRRLSDGFQYPTAKRPNLRPQAVSDPLPHMSFEELDKLLLQFQSEHSSVLMPSPVSVDAPDPSTPLDIQLSNLPVIPDTFDFLPTTSDDSVSIPSLDVIQQTGPILSTPDADAWASPSLADQTNLCLQTLEPIYPSFDDFATLASQSEEQVQSFDISAPTSATFTMDYWTDFSIIPGMFAFTGLEQVASLEVPELQEPLGLPEVQGSAGQTLKEQQRDVKRRELEELEARARALRAEISEP</sequence>
<keyword evidence="4 5" id="KW-0539">Nucleus</keyword>
<dbReference type="STRING" id="230819.A0A5C3LFE9"/>
<feature type="region of interest" description="Disordered" evidence="6">
    <location>
        <begin position="253"/>
        <end position="348"/>
    </location>
</feature>
<organism evidence="8 9">
    <name type="scientific">Coprinopsis marcescibilis</name>
    <name type="common">Agaric fungus</name>
    <name type="synonym">Psathyrella marcescibilis</name>
    <dbReference type="NCBI Taxonomy" id="230819"/>
    <lineage>
        <taxon>Eukaryota</taxon>
        <taxon>Fungi</taxon>
        <taxon>Dikarya</taxon>
        <taxon>Basidiomycota</taxon>
        <taxon>Agaricomycotina</taxon>
        <taxon>Agaricomycetes</taxon>
        <taxon>Agaricomycetidae</taxon>
        <taxon>Agaricales</taxon>
        <taxon>Agaricineae</taxon>
        <taxon>Psathyrellaceae</taxon>
        <taxon>Coprinopsis</taxon>
    </lineage>
</organism>
<dbReference type="Pfam" id="PF05920">
    <property type="entry name" value="Homeobox_KN"/>
    <property type="match status" value="1"/>
</dbReference>
<dbReference type="GO" id="GO:0003677">
    <property type="term" value="F:DNA binding"/>
    <property type="evidence" value="ECO:0007669"/>
    <property type="project" value="UniProtKB-UniRule"/>
</dbReference>
<accession>A0A5C3LFE9</accession>
<reference evidence="8 9" key="1">
    <citation type="journal article" date="2019" name="Nat. Ecol. Evol.">
        <title>Megaphylogeny resolves global patterns of mushroom evolution.</title>
        <authorList>
            <person name="Varga T."/>
            <person name="Krizsan K."/>
            <person name="Foldi C."/>
            <person name="Dima B."/>
            <person name="Sanchez-Garcia M."/>
            <person name="Sanchez-Ramirez S."/>
            <person name="Szollosi G.J."/>
            <person name="Szarkandi J.G."/>
            <person name="Papp V."/>
            <person name="Albert L."/>
            <person name="Andreopoulos W."/>
            <person name="Angelini C."/>
            <person name="Antonin V."/>
            <person name="Barry K.W."/>
            <person name="Bougher N.L."/>
            <person name="Buchanan P."/>
            <person name="Buyck B."/>
            <person name="Bense V."/>
            <person name="Catcheside P."/>
            <person name="Chovatia M."/>
            <person name="Cooper J."/>
            <person name="Damon W."/>
            <person name="Desjardin D."/>
            <person name="Finy P."/>
            <person name="Geml J."/>
            <person name="Haridas S."/>
            <person name="Hughes K."/>
            <person name="Justo A."/>
            <person name="Karasinski D."/>
            <person name="Kautmanova I."/>
            <person name="Kiss B."/>
            <person name="Kocsube S."/>
            <person name="Kotiranta H."/>
            <person name="LaButti K.M."/>
            <person name="Lechner B.E."/>
            <person name="Liimatainen K."/>
            <person name="Lipzen A."/>
            <person name="Lukacs Z."/>
            <person name="Mihaltcheva S."/>
            <person name="Morgado L.N."/>
            <person name="Niskanen T."/>
            <person name="Noordeloos M.E."/>
            <person name="Ohm R.A."/>
            <person name="Ortiz-Santana B."/>
            <person name="Ovrebo C."/>
            <person name="Racz N."/>
            <person name="Riley R."/>
            <person name="Savchenko A."/>
            <person name="Shiryaev A."/>
            <person name="Soop K."/>
            <person name="Spirin V."/>
            <person name="Szebenyi C."/>
            <person name="Tomsovsky M."/>
            <person name="Tulloss R.E."/>
            <person name="Uehling J."/>
            <person name="Grigoriev I.V."/>
            <person name="Vagvolgyi C."/>
            <person name="Papp T."/>
            <person name="Martin F.M."/>
            <person name="Miettinen O."/>
            <person name="Hibbett D.S."/>
            <person name="Nagy L.G."/>
        </authorList>
    </citation>
    <scope>NUCLEOTIDE SEQUENCE [LARGE SCALE GENOMIC DNA]</scope>
    <source>
        <strain evidence="8 9">CBS 121175</strain>
    </source>
</reference>
<name>A0A5C3LFE9_COPMA</name>
<feature type="DNA-binding region" description="Homeobox" evidence="5">
    <location>
        <begin position="134"/>
        <end position="169"/>
    </location>
</feature>
<dbReference type="Pfam" id="PF12737">
    <property type="entry name" value="Mating_C"/>
    <property type="match status" value="1"/>
</dbReference>
<evidence type="ECO:0000313" key="8">
    <source>
        <dbReference type="EMBL" id="TFK30893.1"/>
    </source>
</evidence>
<evidence type="ECO:0000256" key="6">
    <source>
        <dbReference type="SAM" id="MobiDB-lite"/>
    </source>
</evidence>
<feature type="domain" description="Homeobox" evidence="7">
    <location>
        <begin position="132"/>
        <end position="168"/>
    </location>
</feature>
<keyword evidence="2 5" id="KW-0238">DNA-binding</keyword>
<feature type="region of interest" description="Disordered" evidence="6">
    <location>
        <begin position="576"/>
        <end position="596"/>
    </location>
</feature>
<dbReference type="EMBL" id="ML210146">
    <property type="protein sequence ID" value="TFK30893.1"/>
    <property type="molecule type" value="Genomic_DNA"/>
</dbReference>